<feature type="binding site" evidence="10">
    <location>
        <position position="168"/>
    </location>
    <ligand>
        <name>Zn(2+)</name>
        <dbReference type="ChEBI" id="CHEBI:29105"/>
    </ligand>
</feature>
<dbReference type="InterPro" id="IPR005849">
    <property type="entry name" value="GalP_Utransf_N"/>
</dbReference>
<keyword evidence="2 13" id="KW-0808">Transferase</keyword>
<keyword evidence="6" id="KW-0299">Galactose metabolism</keyword>
<name>A0A1F4T6V0_UNCSA</name>
<accession>A0A1F4T6V0</accession>
<evidence type="ECO:0000259" key="12">
    <source>
        <dbReference type="PROSITE" id="PS51084"/>
    </source>
</evidence>
<dbReference type="PANTHER" id="PTHR42763:SF2">
    <property type="entry name" value="ADP-GLUCOSE PHOSPHORYLASE"/>
    <property type="match status" value="1"/>
</dbReference>
<keyword evidence="7" id="KW-0119">Carbohydrate metabolism</keyword>
<evidence type="ECO:0000256" key="11">
    <source>
        <dbReference type="PROSITE-ProRule" id="PRU00464"/>
    </source>
</evidence>
<dbReference type="Pfam" id="PF02744">
    <property type="entry name" value="GalP_UDP_tr_C"/>
    <property type="match status" value="1"/>
</dbReference>
<keyword evidence="5 10" id="KW-0862">Zinc</keyword>
<dbReference type="EC" id="2.7.7.12" evidence="8"/>
<sequence length="338" mass="38571">MPELRQNPATKEWVIIASERARRPEDLGSGARQATEAQKQACPFCPGKESLTPGEILAYREFGTNPDSPGWWIRIIHNKYAALAPDGQKRERTRLFDFFTMMNGLGEHEVIIESPHHDLTIATMEEKQVEELFLAYRERYITLSKNPQFEMVIIFKNHGIGAGTSLHHPHSQLIATPITPVHIRHRLEESMRYFDDNGRCVYCEMIEKEKAANERVIMETDNFIAISPFASRSPFETKVLPKKHASSFDGVSPADAKELAFVMRVILKKLYISLNNPDYNFVINSSPCHEKETEYFHWHIQILPRVSAVAGFELGSGIYINTVVPEEAAKYLRSVKAE</sequence>
<evidence type="ECO:0000256" key="10">
    <source>
        <dbReference type="PIRSR" id="PIRSR000808-3"/>
    </source>
</evidence>
<protein>
    <recommendedName>
        <fullName evidence="8">Galactose-1-phosphate uridylyltransferase</fullName>
        <ecNumber evidence="8">2.7.7.12</ecNumber>
    </recommendedName>
</protein>
<evidence type="ECO:0000313" key="14">
    <source>
        <dbReference type="Proteomes" id="UP000178602"/>
    </source>
</evidence>
<dbReference type="Proteomes" id="UP000178602">
    <property type="component" value="Unassembled WGS sequence"/>
</dbReference>
<dbReference type="GO" id="GO:0006012">
    <property type="term" value="P:galactose metabolic process"/>
    <property type="evidence" value="ECO:0007669"/>
    <property type="project" value="UniProtKB-UniRule"/>
</dbReference>
<evidence type="ECO:0000256" key="3">
    <source>
        <dbReference type="ARBA" id="ARBA00022695"/>
    </source>
</evidence>
<dbReference type="InterPro" id="IPR005850">
    <property type="entry name" value="GalP_Utransf_C"/>
</dbReference>
<dbReference type="UniPathway" id="UPA00214"/>
<evidence type="ECO:0000313" key="13">
    <source>
        <dbReference type="EMBL" id="OGC28501.1"/>
    </source>
</evidence>
<evidence type="ECO:0000256" key="6">
    <source>
        <dbReference type="ARBA" id="ARBA00023144"/>
    </source>
</evidence>
<evidence type="ECO:0000256" key="5">
    <source>
        <dbReference type="ARBA" id="ARBA00022833"/>
    </source>
</evidence>
<dbReference type="InterPro" id="IPR053177">
    <property type="entry name" value="ADP-glucose_phosphorylase"/>
</dbReference>
<evidence type="ECO:0000256" key="4">
    <source>
        <dbReference type="ARBA" id="ARBA00022723"/>
    </source>
</evidence>
<dbReference type="GO" id="GO:0008270">
    <property type="term" value="F:zinc ion binding"/>
    <property type="evidence" value="ECO:0007669"/>
    <property type="project" value="InterPro"/>
</dbReference>
<comment type="caution">
    <text evidence="11">Lacks conserved residue(s) required for the propagation of feature annotation.</text>
</comment>
<dbReference type="InterPro" id="IPR036265">
    <property type="entry name" value="HIT-like_sf"/>
</dbReference>
<evidence type="ECO:0000256" key="7">
    <source>
        <dbReference type="ARBA" id="ARBA00023277"/>
    </source>
</evidence>
<keyword evidence="4 10" id="KW-0479">Metal-binding</keyword>
<comment type="cofactor">
    <cofactor evidence="10">
        <name>Zn(2+)</name>
        <dbReference type="ChEBI" id="CHEBI:29105"/>
    </cofactor>
    <text evidence="10">Binds 1 zinc ion per subunit.</text>
</comment>
<dbReference type="SUPFAM" id="SSF54197">
    <property type="entry name" value="HIT-like"/>
    <property type="match status" value="2"/>
</dbReference>
<dbReference type="InterPro" id="IPR001937">
    <property type="entry name" value="GalP_UDPtransf1"/>
</dbReference>
<comment type="caution">
    <text evidence="13">The sequence shown here is derived from an EMBL/GenBank/DDBJ whole genome shotgun (WGS) entry which is preliminary data.</text>
</comment>
<dbReference type="EMBL" id="MEUG01000001">
    <property type="protein sequence ID" value="OGC28501.1"/>
    <property type="molecule type" value="Genomic_DNA"/>
</dbReference>
<proteinExistence type="inferred from homology"/>
<keyword evidence="3 13" id="KW-0548">Nucleotidyltransferase</keyword>
<dbReference type="NCBIfam" id="TIGR00209">
    <property type="entry name" value="galT_1"/>
    <property type="match status" value="1"/>
</dbReference>
<comment type="similarity">
    <text evidence="1">Belongs to the galactose-1-phosphate uridylyltransferase type 1 family.</text>
</comment>
<organism evidence="13 14">
    <name type="scientific">candidate division WOR-1 bacterium RIFOXYC12_FULL_54_18</name>
    <dbReference type="NCBI Taxonomy" id="1802584"/>
    <lineage>
        <taxon>Bacteria</taxon>
        <taxon>Bacillati</taxon>
        <taxon>Saganbacteria</taxon>
    </lineage>
</organism>
<evidence type="ECO:0000256" key="1">
    <source>
        <dbReference type="ARBA" id="ARBA00010951"/>
    </source>
</evidence>
<dbReference type="PIRSF" id="PIRSF000808">
    <property type="entry name" value="GalT"/>
    <property type="match status" value="1"/>
</dbReference>
<reference evidence="13 14" key="1">
    <citation type="journal article" date="2016" name="Nat. Commun.">
        <title>Thousands of microbial genomes shed light on interconnected biogeochemical processes in an aquifer system.</title>
        <authorList>
            <person name="Anantharaman K."/>
            <person name="Brown C.T."/>
            <person name="Hug L.A."/>
            <person name="Sharon I."/>
            <person name="Castelle C.J."/>
            <person name="Probst A.J."/>
            <person name="Thomas B.C."/>
            <person name="Singh A."/>
            <person name="Wilkins M.J."/>
            <person name="Karaoz U."/>
            <person name="Brodie E.L."/>
            <person name="Williams K.H."/>
            <person name="Hubbard S.S."/>
            <person name="Banfield J.F."/>
        </authorList>
    </citation>
    <scope>NUCLEOTIDE SEQUENCE [LARGE SCALE GENOMIC DNA]</scope>
</reference>
<dbReference type="InterPro" id="IPR011146">
    <property type="entry name" value="HIT-like"/>
</dbReference>
<feature type="active site" description="Tele-UMP-histidine intermediate" evidence="9">
    <location>
        <position position="170"/>
    </location>
</feature>
<feature type="domain" description="HIT" evidence="12">
    <location>
        <begin position="201"/>
        <end position="312"/>
    </location>
</feature>
<feature type="binding site" evidence="10">
    <location>
        <position position="42"/>
    </location>
    <ligand>
        <name>Zn(2+)</name>
        <dbReference type="ChEBI" id="CHEBI:29105"/>
    </ligand>
</feature>
<feature type="binding site" evidence="10">
    <location>
        <position position="117"/>
    </location>
    <ligand>
        <name>Zn(2+)</name>
        <dbReference type="ChEBI" id="CHEBI:29105"/>
    </ligand>
</feature>
<evidence type="ECO:0000256" key="9">
    <source>
        <dbReference type="PIRSR" id="PIRSR000808-1"/>
    </source>
</evidence>
<dbReference type="PANTHER" id="PTHR42763">
    <property type="entry name" value="ADP-GLUCOSE PHOSPHORYLASE"/>
    <property type="match status" value="1"/>
</dbReference>
<evidence type="ECO:0000256" key="8">
    <source>
        <dbReference type="NCBIfam" id="TIGR00209"/>
    </source>
</evidence>
<evidence type="ECO:0000256" key="2">
    <source>
        <dbReference type="ARBA" id="ARBA00022679"/>
    </source>
</evidence>
<dbReference type="AlphaFoldDB" id="A0A1F4T6V0"/>
<dbReference type="Pfam" id="PF01087">
    <property type="entry name" value="GalP_UDP_transf"/>
    <property type="match status" value="1"/>
</dbReference>
<dbReference type="Gene3D" id="3.30.428.10">
    <property type="entry name" value="HIT-like"/>
    <property type="match status" value="2"/>
</dbReference>
<gene>
    <name evidence="13" type="ORF">A3K49_05995</name>
</gene>
<feature type="binding site" evidence="10">
    <location>
        <position position="45"/>
    </location>
    <ligand>
        <name>Zn(2+)</name>
        <dbReference type="ChEBI" id="CHEBI:29105"/>
    </ligand>
</feature>
<dbReference type="PROSITE" id="PS51084">
    <property type="entry name" value="HIT_2"/>
    <property type="match status" value="1"/>
</dbReference>
<dbReference type="GO" id="GO:0008108">
    <property type="term" value="F:UDP-glucose:hexose-1-phosphate uridylyltransferase activity"/>
    <property type="evidence" value="ECO:0007669"/>
    <property type="project" value="UniProtKB-UniRule"/>
</dbReference>